<name>A0AAW4WDW3_9FIRM</name>
<keyword evidence="5 6" id="KW-0804">Transcription</keyword>
<evidence type="ECO:0000256" key="1">
    <source>
        <dbReference type="ARBA" id="ARBA00005952"/>
    </source>
</evidence>
<comment type="function">
    <text evidence="6">Involved in transcription antitermination. Required for transcription of ribosomal RNA (rRNA) genes. Binds specifically to the boxA antiterminator sequence of the ribosomal RNA (rrn) operons.</text>
</comment>
<dbReference type="EMBL" id="JAJEQW010000003">
    <property type="protein sequence ID" value="MCC2241504.1"/>
    <property type="molecule type" value="Genomic_DNA"/>
</dbReference>
<dbReference type="RefSeq" id="WP_227709762.1">
    <property type="nucleotide sequence ID" value="NZ_JAJEQW010000003.1"/>
</dbReference>
<evidence type="ECO:0000256" key="3">
    <source>
        <dbReference type="ARBA" id="ARBA00022884"/>
    </source>
</evidence>
<dbReference type="InterPro" id="IPR011605">
    <property type="entry name" value="NusB_fam"/>
</dbReference>
<organism evidence="8 9">
    <name type="scientific">Roseburia amylophila</name>
    <dbReference type="NCBI Taxonomy" id="2981794"/>
    <lineage>
        <taxon>Bacteria</taxon>
        <taxon>Bacillati</taxon>
        <taxon>Bacillota</taxon>
        <taxon>Clostridia</taxon>
        <taxon>Lachnospirales</taxon>
        <taxon>Lachnospiraceae</taxon>
        <taxon>Roseburia</taxon>
    </lineage>
</organism>
<evidence type="ECO:0000256" key="6">
    <source>
        <dbReference type="HAMAP-Rule" id="MF_00073"/>
    </source>
</evidence>
<evidence type="ECO:0000256" key="5">
    <source>
        <dbReference type="ARBA" id="ARBA00023163"/>
    </source>
</evidence>
<protein>
    <recommendedName>
        <fullName evidence="6">Transcription antitermination protein NusB</fullName>
    </recommendedName>
    <alternativeName>
        <fullName evidence="6">Antitermination factor NusB</fullName>
    </alternativeName>
</protein>
<dbReference type="Proteomes" id="UP001198893">
    <property type="component" value="Unassembled WGS sequence"/>
</dbReference>
<dbReference type="PANTHER" id="PTHR11078">
    <property type="entry name" value="N UTILIZATION SUBSTANCE PROTEIN B-RELATED"/>
    <property type="match status" value="1"/>
</dbReference>
<accession>A0AAW4WDW3</accession>
<comment type="caution">
    <text evidence="8">The sequence shown here is derived from an EMBL/GenBank/DDBJ whole genome shotgun (WGS) entry which is preliminary data.</text>
</comment>
<dbReference type="SUPFAM" id="SSF48013">
    <property type="entry name" value="NusB-like"/>
    <property type="match status" value="1"/>
</dbReference>
<evidence type="ECO:0000313" key="8">
    <source>
        <dbReference type="EMBL" id="MCC2241504.1"/>
    </source>
</evidence>
<gene>
    <name evidence="6 8" type="primary">nusB</name>
    <name evidence="8" type="ORF">LKD47_04180</name>
</gene>
<dbReference type="Gene3D" id="1.10.940.10">
    <property type="entry name" value="NusB-like"/>
    <property type="match status" value="1"/>
</dbReference>
<feature type="domain" description="NusB/RsmB/TIM44" evidence="7">
    <location>
        <begin position="5"/>
        <end position="131"/>
    </location>
</feature>
<keyword evidence="2 6" id="KW-0889">Transcription antitermination</keyword>
<reference evidence="8" key="1">
    <citation type="submission" date="2021-10" db="EMBL/GenBank/DDBJ databases">
        <title>Anaerobic single-cell dispensing facilitates the cultivation of human gut bacteria.</title>
        <authorList>
            <person name="Afrizal A."/>
        </authorList>
    </citation>
    <scope>NUCLEOTIDE SEQUENCE</scope>
    <source>
        <strain evidence="8">CLA-AA-H204</strain>
    </source>
</reference>
<sequence>MSRRKIREQIFKMLFRVEFYSEKEYEEQMNLFIEENEPIEKPDERYIEDKFNKIIAVLEEIDKIINESSKGWKTTRMGKVDLTLIRLAVYEIKYEEDIPTGVAINEAVELAKKYGTDDSPAFINGVLAKIA</sequence>
<dbReference type="PANTHER" id="PTHR11078:SF3">
    <property type="entry name" value="ANTITERMINATION NUSB DOMAIN-CONTAINING PROTEIN"/>
    <property type="match status" value="1"/>
</dbReference>
<dbReference type="NCBIfam" id="TIGR01951">
    <property type="entry name" value="nusB"/>
    <property type="match status" value="1"/>
</dbReference>
<dbReference type="InterPro" id="IPR035926">
    <property type="entry name" value="NusB-like_sf"/>
</dbReference>
<evidence type="ECO:0000256" key="2">
    <source>
        <dbReference type="ARBA" id="ARBA00022814"/>
    </source>
</evidence>
<dbReference type="InterPro" id="IPR006027">
    <property type="entry name" value="NusB_RsmB_TIM44"/>
</dbReference>
<dbReference type="GO" id="GO:0005829">
    <property type="term" value="C:cytosol"/>
    <property type="evidence" value="ECO:0007669"/>
    <property type="project" value="TreeGrafter"/>
</dbReference>
<comment type="similarity">
    <text evidence="1 6">Belongs to the NusB family.</text>
</comment>
<keyword evidence="3 6" id="KW-0694">RNA-binding</keyword>
<dbReference type="AlphaFoldDB" id="A0AAW4WDW3"/>
<proteinExistence type="inferred from homology"/>
<keyword evidence="4 6" id="KW-0805">Transcription regulation</keyword>
<dbReference type="GO" id="GO:0003723">
    <property type="term" value="F:RNA binding"/>
    <property type="evidence" value="ECO:0007669"/>
    <property type="project" value="UniProtKB-UniRule"/>
</dbReference>
<dbReference type="GO" id="GO:0006353">
    <property type="term" value="P:DNA-templated transcription termination"/>
    <property type="evidence" value="ECO:0007669"/>
    <property type="project" value="UniProtKB-UniRule"/>
</dbReference>
<evidence type="ECO:0000259" key="7">
    <source>
        <dbReference type="Pfam" id="PF01029"/>
    </source>
</evidence>
<dbReference type="GO" id="GO:0031564">
    <property type="term" value="P:transcription antitermination"/>
    <property type="evidence" value="ECO:0007669"/>
    <property type="project" value="UniProtKB-KW"/>
</dbReference>
<dbReference type="Pfam" id="PF01029">
    <property type="entry name" value="NusB"/>
    <property type="match status" value="1"/>
</dbReference>
<evidence type="ECO:0000313" key="9">
    <source>
        <dbReference type="Proteomes" id="UP001198893"/>
    </source>
</evidence>
<evidence type="ECO:0000256" key="4">
    <source>
        <dbReference type="ARBA" id="ARBA00023015"/>
    </source>
</evidence>
<dbReference type="HAMAP" id="MF_00073">
    <property type="entry name" value="NusB"/>
    <property type="match status" value="1"/>
</dbReference>